<dbReference type="AlphaFoldDB" id="A0AAV7H4S2"/>
<dbReference type="SUPFAM" id="SSF52540">
    <property type="entry name" value="P-loop containing nucleoside triphosphate hydrolases"/>
    <property type="match status" value="1"/>
</dbReference>
<organism evidence="1 2">
    <name type="scientific">Dendrobium chrysotoxum</name>
    <name type="common">Orchid</name>
    <dbReference type="NCBI Taxonomy" id="161865"/>
    <lineage>
        <taxon>Eukaryota</taxon>
        <taxon>Viridiplantae</taxon>
        <taxon>Streptophyta</taxon>
        <taxon>Embryophyta</taxon>
        <taxon>Tracheophyta</taxon>
        <taxon>Spermatophyta</taxon>
        <taxon>Magnoliopsida</taxon>
        <taxon>Liliopsida</taxon>
        <taxon>Asparagales</taxon>
        <taxon>Orchidaceae</taxon>
        <taxon>Epidendroideae</taxon>
        <taxon>Malaxideae</taxon>
        <taxon>Dendrobiinae</taxon>
        <taxon>Dendrobium</taxon>
    </lineage>
</organism>
<evidence type="ECO:0000313" key="2">
    <source>
        <dbReference type="Proteomes" id="UP000775213"/>
    </source>
</evidence>
<sequence>MPKNDLIGRGKDKEFVMQWLRKPLNEDHSTLYRNMSLLSIVGHGGMGKTTLLQHAYEDGLSCIDVAKVIKKKETLRLEGLEEDECLQLLNSHAFADVENPGAHKKTKINCWRNS</sequence>
<dbReference type="EMBL" id="JAGFBR010000008">
    <property type="protein sequence ID" value="KAH0463491.1"/>
    <property type="molecule type" value="Genomic_DNA"/>
</dbReference>
<dbReference type="Gene3D" id="3.40.50.300">
    <property type="entry name" value="P-loop containing nucleotide triphosphate hydrolases"/>
    <property type="match status" value="1"/>
</dbReference>
<accession>A0AAV7H4S2</accession>
<protein>
    <submittedName>
        <fullName evidence="1">Uncharacterized protein</fullName>
    </submittedName>
</protein>
<dbReference type="Proteomes" id="UP000775213">
    <property type="component" value="Unassembled WGS sequence"/>
</dbReference>
<gene>
    <name evidence="1" type="ORF">IEQ34_008073</name>
</gene>
<keyword evidence="2" id="KW-1185">Reference proteome</keyword>
<reference evidence="1 2" key="1">
    <citation type="journal article" date="2021" name="Hortic Res">
        <title>Chromosome-scale assembly of the Dendrobium chrysotoxum genome enhances the understanding of orchid evolution.</title>
        <authorList>
            <person name="Zhang Y."/>
            <person name="Zhang G.Q."/>
            <person name="Zhang D."/>
            <person name="Liu X.D."/>
            <person name="Xu X.Y."/>
            <person name="Sun W.H."/>
            <person name="Yu X."/>
            <person name="Zhu X."/>
            <person name="Wang Z.W."/>
            <person name="Zhao X."/>
            <person name="Zhong W.Y."/>
            <person name="Chen H."/>
            <person name="Yin W.L."/>
            <person name="Huang T."/>
            <person name="Niu S.C."/>
            <person name="Liu Z.J."/>
        </authorList>
    </citation>
    <scope>NUCLEOTIDE SEQUENCE [LARGE SCALE GENOMIC DNA]</scope>
    <source>
        <strain evidence="1">Lindl</strain>
    </source>
</reference>
<evidence type="ECO:0000313" key="1">
    <source>
        <dbReference type="EMBL" id="KAH0463491.1"/>
    </source>
</evidence>
<proteinExistence type="predicted"/>
<name>A0AAV7H4S2_DENCH</name>
<comment type="caution">
    <text evidence="1">The sequence shown here is derived from an EMBL/GenBank/DDBJ whole genome shotgun (WGS) entry which is preliminary data.</text>
</comment>
<dbReference type="InterPro" id="IPR027417">
    <property type="entry name" value="P-loop_NTPase"/>
</dbReference>